<dbReference type="Gene3D" id="1.10.287.1060">
    <property type="entry name" value="ESAT-6-like"/>
    <property type="match status" value="1"/>
</dbReference>
<sequence>MSGELRLDLAGLRERGARLTELADRVGQTYAGLRDCLDQARGSWGDDYMGRQFAEQFTPHADQMLANVRAMEQGLHSTASGIVGVADEFDAQDAGNAARLAGAADDRTSGSGSSPTLRPDDAATLPSPVDTGAQVPYDPAAPSPARNSALADGPAQRAGGAPRAEQPPAGGSQSPNGSPARTGPQDGAQSRSPWNQDRPTSDPSGEAGRQPGGDSGRRSSSVSAPPSSSAPPPADRRAAPRATDASSGGRAAPTRRGDTPWGGQPPRPSGTPGRTESPGKTGSPGRPESNPRHGSPPRPDRSSRDKARADDRRRSREQRASDPMIGWLARTVAERHGVEVTGFDTPGLQLPPVRDFLAAVDRVLTDYPMIHLNSVAVAELEGEHGTVRWSREPGDEGPTSSMTLDLRTAQEPAAAPTTESGGEPARSDIYPATLHEFGRALDDAGGGAARKQAQRALIGEYLRREPQPDRTLAEVVSGYRDWRAGLAGKSVAPGEFDVGHALGIAFAEVVQHGAEAGIQARLLHAVLVAAASRPV</sequence>
<feature type="compositionally biased region" description="Polar residues" evidence="1">
    <location>
        <begin position="187"/>
        <end position="203"/>
    </location>
</feature>
<proteinExistence type="predicted"/>
<dbReference type="InterPro" id="IPR036689">
    <property type="entry name" value="ESAT-6-like_sf"/>
</dbReference>
<accession>A0ABW6NV70</accession>
<gene>
    <name evidence="2" type="ORF">ACFYU5_01525</name>
</gene>
<evidence type="ECO:0000256" key="1">
    <source>
        <dbReference type="SAM" id="MobiDB-lite"/>
    </source>
</evidence>
<feature type="compositionally biased region" description="Low complexity" evidence="1">
    <location>
        <begin position="151"/>
        <end position="164"/>
    </location>
</feature>
<protein>
    <recommendedName>
        <fullName evidence="4">WXG100 family type VII secretion target</fullName>
    </recommendedName>
</protein>
<feature type="compositionally biased region" description="Low complexity" evidence="1">
    <location>
        <begin position="218"/>
        <end position="227"/>
    </location>
</feature>
<dbReference type="Proteomes" id="UP001601442">
    <property type="component" value="Unassembled WGS sequence"/>
</dbReference>
<evidence type="ECO:0000313" key="3">
    <source>
        <dbReference type="Proteomes" id="UP001601442"/>
    </source>
</evidence>
<organism evidence="2 3">
    <name type="scientific">Nocardia aobensis</name>
    <dbReference type="NCBI Taxonomy" id="257277"/>
    <lineage>
        <taxon>Bacteria</taxon>
        <taxon>Bacillati</taxon>
        <taxon>Actinomycetota</taxon>
        <taxon>Actinomycetes</taxon>
        <taxon>Mycobacteriales</taxon>
        <taxon>Nocardiaceae</taxon>
        <taxon>Nocardia</taxon>
    </lineage>
</organism>
<evidence type="ECO:0000313" key="2">
    <source>
        <dbReference type="EMBL" id="MFF0495058.1"/>
    </source>
</evidence>
<evidence type="ECO:0008006" key="4">
    <source>
        <dbReference type="Google" id="ProtNLM"/>
    </source>
</evidence>
<comment type="caution">
    <text evidence="2">The sequence shown here is derived from an EMBL/GenBank/DDBJ whole genome shotgun (WGS) entry which is preliminary data.</text>
</comment>
<name>A0ABW6NV70_9NOCA</name>
<reference evidence="2 3" key="1">
    <citation type="submission" date="2024-10" db="EMBL/GenBank/DDBJ databases">
        <title>The Natural Products Discovery Center: Release of the First 8490 Sequenced Strains for Exploring Actinobacteria Biosynthetic Diversity.</title>
        <authorList>
            <person name="Kalkreuter E."/>
            <person name="Kautsar S.A."/>
            <person name="Yang D."/>
            <person name="Bader C.D."/>
            <person name="Teijaro C.N."/>
            <person name="Fluegel L."/>
            <person name="Davis C.M."/>
            <person name="Simpson J.R."/>
            <person name="Lauterbach L."/>
            <person name="Steele A.D."/>
            <person name="Gui C."/>
            <person name="Meng S."/>
            <person name="Li G."/>
            <person name="Viehrig K."/>
            <person name="Ye F."/>
            <person name="Su P."/>
            <person name="Kiefer A.F."/>
            <person name="Nichols A."/>
            <person name="Cepeda A.J."/>
            <person name="Yan W."/>
            <person name="Fan B."/>
            <person name="Jiang Y."/>
            <person name="Adhikari A."/>
            <person name="Zheng C.-J."/>
            <person name="Schuster L."/>
            <person name="Cowan T.M."/>
            <person name="Smanski M.J."/>
            <person name="Chevrette M.G."/>
            <person name="De Carvalho L.P.S."/>
            <person name="Shen B."/>
        </authorList>
    </citation>
    <scope>NUCLEOTIDE SEQUENCE [LARGE SCALE GENOMIC DNA]</scope>
    <source>
        <strain evidence="2 3">NPDC004119</strain>
    </source>
</reference>
<feature type="region of interest" description="Disordered" evidence="1">
    <location>
        <begin position="100"/>
        <end position="323"/>
    </location>
</feature>
<feature type="compositionally biased region" description="Basic and acidic residues" evidence="1">
    <location>
        <begin position="298"/>
        <end position="320"/>
    </location>
</feature>
<dbReference type="EMBL" id="JBIAMT010000001">
    <property type="protein sequence ID" value="MFF0495058.1"/>
    <property type="molecule type" value="Genomic_DNA"/>
</dbReference>
<keyword evidence="3" id="KW-1185">Reference proteome</keyword>
<dbReference type="RefSeq" id="WP_387388766.1">
    <property type="nucleotide sequence ID" value="NZ_JBIAMT010000001.1"/>
</dbReference>
<dbReference type="SUPFAM" id="SSF140453">
    <property type="entry name" value="EsxAB dimer-like"/>
    <property type="match status" value="1"/>
</dbReference>